<keyword evidence="3" id="KW-1185">Reference proteome</keyword>
<evidence type="ECO:0008006" key="4">
    <source>
        <dbReference type="Google" id="ProtNLM"/>
    </source>
</evidence>
<dbReference type="InterPro" id="IPR011042">
    <property type="entry name" value="6-blade_b-propeller_TolB-like"/>
</dbReference>
<keyword evidence="1" id="KW-0812">Transmembrane</keyword>
<keyword evidence="1" id="KW-1133">Transmembrane helix</keyword>
<gene>
    <name evidence="2" type="ORF">BC793_101535</name>
</gene>
<sequence length="433" mass="44787">MPSGDLPVWTGRLAKAAALTAALTTMVFCCGWGGLAFEWHGFGGSSTAAHQGAATLPARIGAPSPWTPDAAEAPIGAASVLYTSNTWYPDESDWLAGLVARSDDTYRVGQWSGAAGMSSVLSPDGARLAFDSGIADLATGEVTAWGAQWGDDILVEPQAWAPDGGTVALLAGGWPDPGMNNGTTGLFLFDVATGTPREVARLGRVGALSGWTAAFSPDGARLAYQNGDRLSVLTRADGTTADVPLPAGARLAGKGAWTRDGRGLLVVSGAECDCGDHPIRWTVTTISATDGAQTGTAYTRDGIYALRVLGWWPSGEPVAVEYTPIEDAAPTVFDKPDSQYDLTSQNNIEAARLINLGTGARLTAGDELGLAGDVESIDVADDVLARGEIRPGSPPLLDVDGIVLALLGILTLAMLVLLSLGTWQLAAGRRSRL</sequence>
<dbReference type="EMBL" id="QGGR01000001">
    <property type="protein sequence ID" value="PWK52526.1"/>
    <property type="molecule type" value="Genomic_DNA"/>
</dbReference>
<dbReference type="OrthoDB" id="3383117at2"/>
<dbReference type="SUPFAM" id="SSF82171">
    <property type="entry name" value="DPP6 N-terminal domain-like"/>
    <property type="match status" value="1"/>
</dbReference>
<evidence type="ECO:0000313" key="3">
    <source>
        <dbReference type="Proteomes" id="UP000245697"/>
    </source>
</evidence>
<feature type="transmembrane region" description="Helical" evidence="1">
    <location>
        <begin position="402"/>
        <end position="423"/>
    </location>
</feature>
<accession>A0A316FXV4</accession>
<reference evidence="2 3" key="1">
    <citation type="submission" date="2018-05" db="EMBL/GenBank/DDBJ databases">
        <title>Genomic Encyclopedia of Archaeal and Bacterial Type Strains, Phase II (KMG-II): from individual species to whole genera.</title>
        <authorList>
            <person name="Goeker M."/>
        </authorList>
    </citation>
    <scope>NUCLEOTIDE SEQUENCE [LARGE SCALE GENOMIC DNA]</scope>
    <source>
        <strain evidence="2 3">DSM 45184</strain>
    </source>
</reference>
<keyword evidence="1" id="KW-0472">Membrane</keyword>
<evidence type="ECO:0000313" key="2">
    <source>
        <dbReference type="EMBL" id="PWK52526.1"/>
    </source>
</evidence>
<proteinExistence type="predicted"/>
<dbReference type="Proteomes" id="UP000245697">
    <property type="component" value="Unassembled WGS sequence"/>
</dbReference>
<dbReference type="RefSeq" id="WP_146246168.1">
    <property type="nucleotide sequence ID" value="NZ_BONA01000014.1"/>
</dbReference>
<protein>
    <recommendedName>
        <fullName evidence="4">WD40 repeat protein</fullName>
    </recommendedName>
</protein>
<evidence type="ECO:0000256" key="1">
    <source>
        <dbReference type="SAM" id="Phobius"/>
    </source>
</evidence>
<comment type="caution">
    <text evidence="2">The sequence shown here is derived from an EMBL/GenBank/DDBJ whole genome shotgun (WGS) entry which is preliminary data.</text>
</comment>
<dbReference type="Gene3D" id="2.120.10.30">
    <property type="entry name" value="TolB, C-terminal domain"/>
    <property type="match status" value="1"/>
</dbReference>
<name>A0A316FXV4_9ACTN</name>
<organism evidence="2 3">
    <name type="scientific">Actinoplanes xinjiangensis</name>
    <dbReference type="NCBI Taxonomy" id="512350"/>
    <lineage>
        <taxon>Bacteria</taxon>
        <taxon>Bacillati</taxon>
        <taxon>Actinomycetota</taxon>
        <taxon>Actinomycetes</taxon>
        <taxon>Micromonosporales</taxon>
        <taxon>Micromonosporaceae</taxon>
        <taxon>Actinoplanes</taxon>
    </lineage>
</organism>
<dbReference type="AlphaFoldDB" id="A0A316FXV4"/>